<proteinExistence type="predicted"/>
<dbReference type="Proteomes" id="UP000199163">
    <property type="component" value="Unassembled WGS sequence"/>
</dbReference>
<feature type="repeat" description="TPR" evidence="1">
    <location>
        <begin position="397"/>
        <end position="430"/>
    </location>
</feature>
<accession>A0A1G8C1X8</accession>
<dbReference type="STRING" id="568899.SAMN05192534_10535"/>
<dbReference type="SUPFAM" id="SSF48452">
    <property type="entry name" value="TPR-like"/>
    <property type="match status" value="1"/>
</dbReference>
<dbReference type="OrthoDB" id="2676051at2"/>
<organism evidence="2 3">
    <name type="scientific">Alteribacillus persepolensis</name>
    <dbReference type="NCBI Taxonomy" id="568899"/>
    <lineage>
        <taxon>Bacteria</taxon>
        <taxon>Bacillati</taxon>
        <taxon>Bacillota</taxon>
        <taxon>Bacilli</taxon>
        <taxon>Bacillales</taxon>
        <taxon>Bacillaceae</taxon>
        <taxon>Alteribacillus</taxon>
    </lineage>
</organism>
<sequence>MNLEHTVMDNKKKISIQPERMVVYLQSKIIESTDQEGYMYYLFFYKDHYITAVKTNKVRRRSYVEKANKRGIVFSASHPFCQKLLSNHSSFIKRSFNQVRAKLEKQYPPHETASILTFFDAFIPKKEIFTIIQSYFYQYRRNGQLFAGYRLLRVLLDFTPKHRWVRQTANELQYARYKELYQEKHNDLWEKDINYVEKALFQQRQKSSKAADQLLTLFDHDNRFLDACILMIQQFLLKPSQYSYERIMERIKTHFSSEDMLIIVEDMYQRLPSFEPLQYTLLHHYLLQQNLDKTIPLLNEHSLQLTNTQWMDLENMLEKMNIQHDNMSIEHLNTYIAALFQTDPKKAETILHKCVTQLLTVKKLADVSDWLRPIQSAYANSPVIKRIENMLQWSEDPDQQRKLGELYYQFQQIDQAIECFSWEMEMDTQDPLPVRWLSKLYLEAGKQEESKAYQKLYQEMQKQKNA</sequence>
<dbReference type="InterPro" id="IPR011990">
    <property type="entry name" value="TPR-like_helical_dom_sf"/>
</dbReference>
<dbReference type="InterPro" id="IPR019734">
    <property type="entry name" value="TPR_rpt"/>
</dbReference>
<evidence type="ECO:0000313" key="3">
    <source>
        <dbReference type="Proteomes" id="UP000199163"/>
    </source>
</evidence>
<reference evidence="2 3" key="1">
    <citation type="submission" date="2016-10" db="EMBL/GenBank/DDBJ databases">
        <authorList>
            <person name="de Groot N.N."/>
        </authorList>
    </citation>
    <scope>NUCLEOTIDE SEQUENCE [LARGE SCALE GENOMIC DNA]</scope>
    <source>
        <strain evidence="2 3">DSM 21632</strain>
    </source>
</reference>
<keyword evidence="1" id="KW-0802">TPR repeat</keyword>
<evidence type="ECO:0000313" key="2">
    <source>
        <dbReference type="EMBL" id="SDH39487.1"/>
    </source>
</evidence>
<name>A0A1G8C1X8_9BACI</name>
<dbReference type="EMBL" id="FNDK01000005">
    <property type="protein sequence ID" value="SDH39487.1"/>
    <property type="molecule type" value="Genomic_DNA"/>
</dbReference>
<protein>
    <recommendedName>
        <fullName evidence="4">Tetratricopeptide repeat-containing protein</fullName>
    </recommendedName>
</protein>
<evidence type="ECO:0000256" key="1">
    <source>
        <dbReference type="PROSITE-ProRule" id="PRU00339"/>
    </source>
</evidence>
<dbReference type="Gene3D" id="1.25.40.10">
    <property type="entry name" value="Tetratricopeptide repeat domain"/>
    <property type="match status" value="1"/>
</dbReference>
<gene>
    <name evidence="2" type="ORF">SAMN05192534_10535</name>
</gene>
<keyword evidence="3" id="KW-1185">Reference proteome</keyword>
<dbReference type="RefSeq" id="WP_091272101.1">
    <property type="nucleotide sequence ID" value="NZ_FNDK01000005.1"/>
</dbReference>
<evidence type="ECO:0008006" key="4">
    <source>
        <dbReference type="Google" id="ProtNLM"/>
    </source>
</evidence>
<dbReference type="AlphaFoldDB" id="A0A1G8C1X8"/>
<dbReference type="PROSITE" id="PS50005">
    <property type="entry name" value="TPR"/>
    <property type="match status" value="1"/>
</dbReference>